<keyword evidence="4" id="KW-0862">Zinc</keyword>
<dbReference type="AlphaFoldDB" id="A0A0G0B138"/>
<dbReference type="FunFam" id="2.60.260.20:FF:000005">
    <property type="entry name" value="Chaperone protein dnaJ 1, mitochondrial"/>
    <property type="match status" value="1"/>
</dbReference>
<feature type="region of interest" description="Disordered" evidence="6">
    <location>
        <begin position="67"/>
        <end position="88"/>
    </location>
</feature>
<keyword evidence="3" id="KW-0863">Zinc-finger</keyword>
<evidence type="ECO:0000256" key="6">
    <source>
        <dbReference type="SAM" id="MobiDB-lite"/>
    </source>
</evidence>
<name>A0A0G0B138_9BACT</name>
<dbReference type="SMART" id="SM00271">
    <property type="entry name" value="DnaJ"/>
    <property type="match status" value="1"/>
</dbReference>
<evidence type="ECO:0000256" key="4">
    <source>
        <dbReference type="ARBA" id="ARBA00022833"/>
    </source>
</evidence>
<dbReference type="Proteomes" id="UP000034004">
    <property type="component" value="Unassembled WGS sequence"/>
</dbReference>
<dbReference type="PROSITE" id="PS50076">
    <property type="entry name" value="DNAJ_2"/>
    <property type="match status" value="1"/>
</dbReference>
<evidence type="ECO:0000256" key="5">
    <source>
        <dbReference type="ARBA" id="ARBA00023186"/>
    </source>
</evidence>
<proteinExistence type="predicted"/>
<dbReference type="PATRIC" id="fig|1618484.3.peg.128"/>
<dbReference type="InterPro" id="IPR001623">
    <property type="entry name" value="DnaJ_domain"/>
</dbReference>
<dbReference type="Gene3D" id="1.10.287.110">
    <property type="entry name" value="DnaJ domain"/>
    <property type="match status" value="1"/>
</dbReference>
<dbReference type="GO" id="GO:0051082">
    <property type="term" value="F:unfolded protein binding"/>
    <property type="evidence" value="ECO:0007669"/>
    <property type="project" value="InterPro"/>
</dbReference>
<dbReference type="EMBL" id="LBPR01000002">
    <property type="protein sequence ID" value="KKP63113.1"/>
    <property type="molecule type" value="Genomic_DNA"/>
</dbReference>
<protein>
    <submittedName>
        <fullName evidence="8">DnaJ chaperone</fullName>
    </submittedName>
</protein>
<dbReference type="STRING" id="1618484.UR56_C0002G0090"/>
<sequence>MDYYETLGVSKGASDAEIKTAYRRQALKWHPDRNKTTEASGKFKDVTKAYEVLSDSKKREMYDQYGESAFNRGGPGHSSAGQSDQSNPFGGFGGFSTQGFENVDFGGFSDPFEIFEQFFGFQSPFSRGGRRQQRRDVYEITLTFEEAVNGVKKTMIVKGEEKSFQIPAGVDDNMTIRFSDFDLQVKVKSHPYFTRKGQDIYFEKEISYSLAVLGGVVEVPTVNGTIKLKIRSGTQSGTTVKLHDQGVPYPQSNRKGDQYVVYKINTPSRVSSRAKELLRELEEEI</sequence>
<dbReference type="PRINTS" id="PR00625">
    <property type="entry name" value="JDOMAIN"/>
</dbReference>
<dbReference type="InterPro" id="IPR002939">
    <property type="entry name" value="DnaJ_C"/>
</dbReference>
<comment type="caution">
    <text evidence="8">The sequence shown here is derived from an EMBL/GenBank/DDBJ whole genome shotgun (WGS) entry which is preliminary data.</text>
</comment>
<accession>A0A0G0B138</accession>
<dbReference type="Pfam" id="PF01556">
    <property type="entry name" value="DnaJ_C"/>
    <property type="match status" value="1"/>
</dbReference>
<evidence type="ECO:0000256" key="2">
    <source>
        <dbReference type="ARBA" id="ARBA00022737"/>
    </source>
</evidence>
<dbReference type="SUPFAM" id="SSF46565">
    <property type="entry name" value="Chaperone J-domain"/>
    <property type="match status" value="1"/>
</dbReference>
<dbReference type="InterPro" id="IPR008971">
    <property type="entry name" value="HSP40/DnaJ_pept-bd"/>
</dbReference>
<dbReference type="PANTHER" id="PTHR43096:SF52">
    <property type="entry name" value="DNAJ HOMOLOG 1, MITOCHONDRIAL-RELATED"/>
    <property type="match status" value="1"/>
</dbReference>
<evidence type="ECO:0000313" key="9">
    <source>
        <dbReference type="Proteomes" id="UP000034004"/>
    </source>
</evidence>
<keyword evidence="5" id="KW-0143">Chaperone</keyword>
<dbReference type="Pfam" id="PF00226">
    <property type="entry name" value="DnaJ"/>
    <property type="match status" value="1"/>
</dbReference>
<dbReference type="CDD" id="cd06257">
    <property type="entry name" value="DnaJ"/>
    <property type="match status" value="1"/>
</dbReference>
<dbReference type="GO" id="GO:0005737">
    <property type="term" value="C:cytoplasm"/>
    <property type="evidence" value="ECO:0007669"/>
    <property type="project" value="TreeGrafter"/>
</dbReference>
<gene>
    <name evidence="8" type="ORF">UR56_C0002G0090</name>
</gene>
<feature type="compositionally biased region" description="Polar residues" evidence="6">
    <location>
        <begin position="79"/>
        <end position="88"/>
    </location>
</feature>
<feature type="domain" description="J" evidence="7">
    <location>
        <begin position="2"/>
        <end position="66"/>
    </location>
</feature>
<dbReference type="GO" id="GO:0008270">
    <property type="term" value="F:zinc ion binding"/>
    <property type="evidence" value="ECO:0007669"/>
    <property type="project" value="UniProtKB-KW"/>
</dbReference>
<evidence type="ECO:0000256" key="1">
    <source>
        <dbReference type="ARBA" id="ARBA00022723"/>
    </source>
</evidence>
<evidence type="ECO:0000256" key="3">
    <source>
        <dbReference type="ARBA" id="ARBA00022771"/>
    </source>
</evidence>
<evidence type="ECO:0000259" key="7">
    <source>
        <dbReference type="PROSITE" id="PS50076"/>
    </source>
</evidence>
<keyword evidence="2" id="KW-0677">Repeat</keyword>
<reference evidence="8 9" key="1">
    <citation type="journal article" date="2015" name="Nature">
        <title>rRNA introns, odd ribosomes, and small enigmatic genomes across a large radiation of phyla.</title>
        <authorList>
            <person name="Brown C.T."/>
            <person name="Hug L.A."/>
            <person name="Thomas B.C."/>
            <person name="Sharon I."/>
            <person name="Castelle C.J."/>
            <person name="Singh A."/>
            <person name="Wilkins M.J."/>
            <person name="Williams K.H."/>
            <person name="Banfield J.F."/>
        </authorList>
    </citation>
    <scope>NUCLEOTIDE SEQUENCE [LARGE SCALE GENOMIC DNA]</scope>
</reference>
<organism evidence="8 9">
    <name type="scientific">Candidatus Roizmanbacteria bacterium GW2011_GWC2_34_23</name>
    <dbReference type="NCBI Taxonomy" id="1618484"/>
    <lineage>
        <taxon>Bacteria</taxon>
        <taxon>Candidatus Roizmaniibacteriota</taxon>
    </lineage>
</organism>
<keyword evidence="1" id="KW-0479">Metal-binding</keyword>
<dbReference type="PROSITE" id="PS00636">
    <property type="entry name" value="DNAJ_1"/>
    <property type="match status" value="1"/>
</dbReference>
<evidence type="ECO:0000313" key="8">
    <source>
        <dbReference type="EMBL" id="KKP63113.1"/>
    </source>
</evidence>
<dbReference type="SUPFAM" id="SSF49493">
    <property type="entry name" value="HSP40/DnaJ peptide-binding domain"/>
    <property type="match status" value="2"/>
</dbReference>
<dbReference type="InterPro" id="IPR036869">
    <property type="entry name" value="J_dom_sf"/>
</dbReference>
<dbReference type="PANTHER" id="PTHR43096">
    <property type="entry name" value="DNAJ HOMOLOG 1, MITOCHONDRIAL-RELATED"/>
    <property type="match status" value="1"/>
</dbReference>
<dbReference type="Gene3D" id="2.60.260.20">
    <property type="entry name" value="Urease metallochaperone UreE, N-terminal domain"/>
    <property type="match status" value="2"/>
</dbReference>
<dbReference type="CDD" id="cd10747">
    <property type="entry name" value="DnaJ_C"/>
    <property type="match status" value="1"/>
</dbReference>
<dbReference type="InterPro" id="IPR018253">
    <property type="entry name" value="DnaJ_domain_CS"/>
</dbReference>
<dbReference type="GO" id="GO:0042026">
    <property type="term" value="P:protein refolding"/>
    <property type="evidence" value="ECO:0007669"/>
    <property type="project" value="TreeGrafter"/>
</dbReference>